<keyword evidence="1" id="KW-0472">Membrane</keyword>
<evidence type="ECO:0000313" key="2">
    <source>
        <dbReference type="EMBL" id="MDR6845054.1"/>
    </source>
</evidence>
<protein>
    <submittedName>
        <fullName evidence="2">Uncharacterized protein</fullName>
    </submittedName>
</protein>
<comment type="caution">
    <text evidence="2">The sequence shown here is derived from an EMBL/GenBank/DDBJ whole genome shotgun (WGS) entry which is preliminary data.</text>
</comment>
<sequence>MKTDQITIKESLYLIYAYVSISTFVLMAISKITDSLGKALDFNPNVEVIIVLNVAVFISLYYYKKRHNNHIHHNNF</sequence>
<organism evidence="2 3">
    <name type="scientific">Flavobacterium granuli</name>
    <dbReference type="NCBI Taxonomy" id="280093"/>
    <lineage>
        <taxon>Bacteria</taxon>
        <taxon>Pseudomonadati</taxon>
        <taxon>Bacteroidota</taxon>
        <taxon>Flavobacteriia</taxon>
        <taxon>Flavobacteriales</taxon>
        <taxon>Flavobacteriaceae</taxon>
        <taxon>Flavobacterium</taxon>
    </lineage>
</organism>
<accession>A0ABU1S243</accession>
<name>A0ABU1S243_9FLAO</name>
<dbReference type="RefSeq" id="WP_310005977.1">
    <property type="nucleotide sequence ID" value="NZ_JAVDTX010000003.1"/>
</dbReference>
<keyword evidence="1" id="KW-0812">Transmembrane</keyword>
<reference evidence="2 3" key="1">
    <citation type="submission" date="2023-07" db="EMBL/GenBank/DDBJ databases">
        <title>Sorghum-associated microbial communities from plants grown in Nebraska, USA.</title>
        <authorList>
            <person name="Schachtman D."/>
        </authorList>
    </citation>
    <scope>NUCLEOTIDE SEQUENCE [LARGE SCALE GENOMIC DNA]</scope>
    <source>
        <strain evidence="2 3">BE124</strain>
    </source>
</reference>
<gene>
    <name evidence="2" type="ORF">J2W95_001753</name>
</gene>
<evidence type="ECO:0000313" key="3">
    <source>
        <dbReference type="Proteomes" id="UP001261871"/>
    </source>
</evidence>
<keyword evidence="3" id="KW-1185">Reference proteome</keyword>
<proteinExistence type="predicted"/>
<dbReference type="EMBL" id="JAVDTX010000003">
    <property type="protein sequence ID" value="MDR6845054.1"/>
    <property type="molecule type" value="Genomic_DNA"/>
</dbReference>
<feature type="transmembrane region" description="Helical" evidence="1">
    <location>
        <begin position="12"/>
        <end position="30"/>
    </location>
</feature>
<keyword evidence="1" id="KW-1133">Transmembrane helix</keyword>
<feature type="transmembrane region" description="Helical" evidence="1">
    <location>
        <begin position="42"/>
        <end position="63"/>
    </location>
</feature>
<dbReference type="Proteomes" id="UP001261871">
    <property type="component" value="Unassembled WGS sequence"/>
</dbReference>
<evidence type="ECO:0000256" key="1">
    <source>
        <dbReference type="SAM" id="Phobius"/>
    </source>
</evidence>